<dbReference type="RefSeq" id="WP_316435997.1">
    <property type="nucleotide sequence ID" value="NZ_CP053587.1"/>
</dbReference>
<dbReference type="Gene3D" id="2.30.40.10">
    <property type="entry name" value="Urease, subunit C, domain 1"/>
    <property type="match status" value="1"/>
</dbReference>
<accession>A0AA96WR02</accession>
<proteinExistence type="predicted"/>
<sequence length="46" mass="4765">MAISLMDLKITCACLLGTTGLWDVGIEGGRITAVAPSVESTIAQTR</sequence>
<reference evidence="1" key="1">
    <citation type="submission" date="2020-05" db="EMBL/GenBank/DDBJ databases">
        <authorList>
            <person name="Zhu T."/>
            <person name="Keshari N."/>
            <person name="Lu X."/>
        </authorList>
    </citation>
    <scope>NUCLEOTIDE SEQUENCE</scope>
    <source>
        <strain evidence="1">NK1-12</strain>
    </source>
</reference>
<organism evidence="1">
    <name type="scientific">Leptolyngbya sp. NK1-12</name>
    <dbReference type="NCBI Taxonomy" id="2547451"/>
    <lineage>
        <taxon>Bacteria</taxon>
        <taxon>Bacillati</taxon>
        <taxon>Cyanobacteriota</taxon>
        <taxon>Cyanophyceae</taxon>
        <taxon>Leptolyngbyales</taxon>
        <taxon>Leptolyngbyaceae</taxon>
        <taxon>Leptolyngbya group</taxon>
        <taxon>Leptolyngbya</taxon>
    </lineage>
</organism>
<dbReference type="InterPro" id="IPR011059">
    <property type="entry name" value="Metal-dep_hydrolase_composite"/>
</dbReference>
<evidence type="ECO:0000313" key="1">
    <source>
        <dbReference type="EMBL" id="WNZ27611.1"/>
    </source>
</evidence>
<dbReference type="EMBL" id="CP053587">
    <property type="protein sequence ID" value="WNZ27611.1"/>
    <property type="molecule type" value="Genomic_DNA"/>
</dbReference>
<dbReference type="GO" id="GO:0016810">
    <property type="term" value="F:hydrolase activity, acting on carbon-nitrogen (but not peptide) bonds"/>
    <property type="evidence" value="ECO:0007669"/>
    <property type="project" value="InterPro"/>
</dbReference>
<name>A0AA96WR02_9CYAN</name>
<dbReference type="AlphaFoldDB" id="A0AA96WR02"/>
<dbReference type="SUPFAM" id="SSF51338">
    <property type="entry name" value="Composite domain of metallo-dependent hydrolases"/>
    <property type="match status" value="1"/>
</dbReference>
<protein>
    <submittedName>
        <fullName evidence="1">Uncharacterized protein</fullName>
    </submittedName>
</protein>
<gene>
    <name evidence="1" type="ORF">HJG54_32670</name>
</gene>